<dbReference type="SUPFAM" id="SSF51905">
    <property type="entry name" value="FAD/NAD(P)-binding domain"/>
    <property type="match status" value="1"/>
</dbReference>
<dbReference type="Gene3D" id="3.50.50.60">
    <property type="entry name" value="FAD/NAD(P)-binding domain"/>
    <property type="match status" value="1"/>
</dbReference>
<sequence length="119" mass="12964">MRDTIEIVVIGAGVVGLAIARAFARAGREVIILERNSRIGEETSARNSEVIHAGIYYPTGSLKAIHCVRGKEKLYRYCMKKGVSHNRCGKIIVSTQSGQQLELKALHSQATANGITDLQ</sequence>
<evidence type="ECO:0000259" key="6">
    <source>
        <dbReference type="Pfam" id="PF01266"/>
    </source>
</evidence>
<gene>
    <name evidence="7" type="ORF">METZ01_LOCUS241126</name>
</gene>
<dbReference type="Pfam" id="PF01266">
    <property type="entry name" value="DAO"/>
    <property type="match status" value="1"/>
</dbReference>
<protein>
    <recommendedName>
        <fullName evidence="6">FAD dependent oxidoreductase domain-containing protein</fullName>
    </recommendedName>
</protein>
<dbReference type="PANTHER" id="PTHR43104:SF4">
    <property type="entry name" value="L-2-HYDROXYGLUTARATE DEHYDROGENASE, MITOCHONDRIAL"/>
    <property type="match status" value="1"/>
</dbReference>
<comment type="similarity">
    <text evidence="5">Belongs to the L2HGDH family.</text>
</comment>
<feature type="non-terminal residue" evidence="7">
    <location>
        <position position="119"/>
    </location>
</feature>
<evidence type="ECO:0000256" key="2">
    <source>
        <dbReference type="ARBA" id="ARBA00022630"/>
    </source>
</evidence>
<accession>A0A382HME7</accession>
<evidence type="ECO:0000256" key="5">
    <source>
        <dbReference type="ARBA" id="ARBA00037941"/>
    </source>
</evidence>
<proteinExistence type="inferred from homology"/>
<dbReference type="PRINTS" id="PR00945">
    <property type="entry name" value="HGRDTASE"/>
</dbReference>
<keyword evidence="4" id="KW-0560">Oxidoreductase</keyword>
<evidence type="ECO:0000256" key="4">
    <source>
        <dbReference type="ARBA" id="ARBA00023002"/>
    </source>
</evidence>
<evidence type="ECO:0000313" key="7">
    <source>
        <dbReference type="EMBL" id="SVB88272.1"/>
    </source>
</evidence>
<evidence type="ECO:0000256" key="1">
    <source>
        <dbReference type="ARBA" id="ARBA00001974"/>
    </source>
</evidence>
<reference evidence="7" key="1">
    <citation type="submission" date="2018-05" db="EMBL/GenBank/DDBJ databases">
        <authorList>
            <person name="Lanie J.A."/>
            <person name="Ng W.-L."/>
            <person name="Kazmierczak K.M."/>
            <person name="Andrzejewski T.M."/>
            <person name="Davidsen T.M."/>
            <person name="Wayne K.J."/>
            <person name="Tettelin H."/>
            <person name="Glass J.I."/>
            <person name="Rusch D."/>
            <person name="Podicherti R."/>
            <person name="Tsui H.-C.T."/>
            <person name="Winkler M.E."/>
        </authorList>
    </citation>
    <scope>NUCLEOTIDE SEQUENCE</scope>
</reference>
<dbReference type="EMBL" id="UINC01062046">
    <property type="protein sequence ID" value="SVB88272.1"/>
    <property type="molecule type" value="Genomic_DNA"/>
</dbReference>
<dbReference type="Gene3D" id="3.30.9.10">
    <property type="entry name" value="D-Amino Acid Oxidase, subunit A, domain 2"/>
    <property type="match status" value="1"/>
</dbReference>
<dbReference type="InterPro" id="IPR036188">
    <property type="entry name" value="FAD/NAD-bd_sf"/>
</dbReference>
<evidence type="ECO:0000256" key="3">
    <source>
        <dbReference type="ARBA" id="ARBA00022827"/>
    </source>
</evidence>
<dbReference type="AlphaFoldDB" id="A0A382HME7"/>
<organism evidence="7">
    <name type="scientific">marine metagenome</name>
    <dbReference type="NCBI Taxonomy" id="408172"/>
    <lineage>
        <taxon>unclassified sequences</taxon>
        <taxon>metagenomes</taxon>
        <taxon>ecological metagenomes</taxon>
    </lineage>
</organism>
<dbReference type="GO" id="GO:0047545">
    <property type="term" value="F:(S)-2-hydroxyglutarate dehydrogenase activity"/>
    <property type="evidence" value="ECO:0007669"/>
    <property type="project" value="TreeGrafter"/>
</dbReference>
<name>A0A382HME7_9ZZZZ</name>
<comment type="cofactor">
    <cofactor evidence="1">
        <name>FAD</name>
        <dbReference type="ChEBI" id="CHEBI:57692"/>
    </cofactor>
</comment>
<keyword evidence="3" id="KW-0274">FAD</keyword>
<keyword evidence="2" id="KW-0285">Flavoprotein</keyword>
<feature type="domain" description="FAD dependent oxidoreductase" evidence="6">
    <location>
        <begin position="7"/>
        <end position="115"/>
    </location>
</feature>
<dbReference type="InterPro" id="IPR006076">
    <property type="entry name" value="FAD-dep_OxRdtase"/>
</dbReference>
<dbReference type="PANTHER" id="PTHR43104">
    <property type="entry name" value="L-2-HYDROXYGLUTARATE DEHYDROGENASE, MITOCHONDRIAL"/>
    <property type="match status" value="1"/>
</dbReference>